<sequence length="400" mass="42610">MGSATAGAGSLPTRSEIEGWDTSELEKAASTWRAAAAQSEQVFDQHRQNIAAPGGTTWEGDAKDAALDRVTADVSVVRHQGDVVRAAADIAESGSGDIQAALSKVLDAIAAAEADGFRVGEDLSVTDTKRVDVFSMAARRTALSEHAEGIRWAAEQLVQTDTLVGKRLEAKATELQGIQFDGEGQSDHVVQAVDYSTMPERPQFPLPEKPWEYNLDLTTDLKVDGGKSAGAGITIDDVWKELHRCFNCNFPMGGAPKEFPKVGDELPLEIKMAGAKLANFPVRVTQAEKSGSEINIEFETLPGHVDGPGSTIHFRFFEQGGEIHLGINAHVTDPGPGTQPFPVGPAFRAGYTGIAHLTWQPYIDRLADNIQQSRGVVPNVGPPVVPPGIPPIAVPNTGGR</sequence>
<evidence type="ECO:0008006" key="4">
    <source>
        <dbReference type="Google" id="ProtNLM"/>
    </source>
</evidence>
<dbReference type="Proteomes" id="UP000696413">
    <property type="component" value="Unassembled WGS sequence"/>
</dbReference>
<dbReference type="EMBL" id="JAHBOM010000045">
    <property type="protein sequence ID" value="MBU8827520.1"/>
    <property type="molecule type" value="Genomic_DNA"/>
</dbReference>
<accession>A0ABS6HY81</accession>
<comment type="caution">
    <text evidence="2">The sequence shown here is derived from an EMBL/GenBank/DDBJ whole genome shotgun (WGS) entry which is preliminary data.</text>
</comment>
<keyword evidence="3" id="KW-1185">Reference proteome</keyword>
<evidence type="ECO:0000256" key="1">
    <source>
        <dbReference type="SAM" id="MobiDB-lite"/>
    </source>
</evidence>
<gene>
    <name evidence="2" type="ORF">KL859_32190</name>
</gene>
<evidence type="ECO:0000313" key="3">
    <source>
        <dbReference type="Proteomes" id="UP000696413"/>
    </source>
</evidence>
<reference evidence="2 3" key="1">
    <citation type="submission" date="2021-05" db="EMBL/GenBank/DDBJ databases">
        <title>Draft Genome Sequences of Clinical Respiratory Isolates of Mycobacterium goodii Recovered in Ireland.</title>
        <authorList>
            <person name="Flanagan P.R."/>
            <person name="Mok S."/>
            <person name="Roycroft E."/>
            <person name="Rogers T.R."/>
            <person name="Fitzgibbon M."/>
        </authorList>
    </citation>
    <scope>NUCLEOTIDE SEQUENCE [LARGE SCALE GENOMIC DNA]</scope>
    <source>
        <strain evidence="2 3">14IE55</strain>
    </source>
</reference>
<evidence type="ECO:0000313" key="2">
    <source>
        <dbReference type="EMBL" id="MBU8827520.1"/>
    </source>
</evidence>
<organism evidence="2 3">
    <name type="scientific">Mycolicibacterium goodii</name>
    <name type="common">Mycobacterium goodii</name>
    <dbReference type="NCBI Taxonomy" id="134601"/>
    <lineage>
        <taxon>Bacteria</taxon>
        <taxon>Bacillati</taxon>
        <taxon>Actinomycetota</taxon>
        <taxon>Actinomycetes</taxon>
        <taxon>Mycobacteriales</taxon>
        <taxon>Mycobacteriaceae</taxon>
        <taxon>Mycolicibacterium</taxon>
    </lineage>
</organism>
<feature type="region of interest" description="Disordered" evidence="1">
    <location>
        <begin position="1"/>
        <end position="20"/>
    </location>
</feature>
<proteinExistence type="predicted"/>
<name>A0ABS6HY81_MYCGD</name>
<protein>
    <recommendedName>
        <fullName evidence="4">Transmembrane protein</fullName>
    </recommendedName>
</protein>